<reference evidence="2 3" key="1">
    <citation type="submission" date="2019-02" db="EMBL/GenBank/DDBJ databases">
        <title>Deep-cultivation of Planctomycetes and their phenomic and genomic characterization uncovers novel biology.</title>
        <authorList>
            <person name="Wiegand S."/>
            <person name="Jogler M."/>
            <person name="Boedeker C."/>
            <person name="Pinto D."/>
            <person name="Vollmers J."/>
            <person name="Rivas-Marin E."/>
            <person name="Kohn T."/>
            <person name="Peeters S.H."/>
            <person name="Heuer A."/>
            <person name="Rast P."/>
            <person name="Oberbeckmann S."/>
            <person name="Bunk B."/>
            <person name="Jeske O."/>
            <person name="Meyerdierks A."/>
            <person name="Storesund J.E."/>
            <person name="Kallscheuer N."/>
            <person name="Luecker S."/>
            <person name="Lage O.M."/>
            <person name="Pohl T."/>
            <person name="Merkel B.J."/>
            <person name="Hornburger P."/>
            <person name="Mueller R.-W."/>
            <person name="Bruemmer F."/>
            <person name="Labrenz M."/>
            <person name="Spormann A.M."/>
            <person name="Op den Camp H."/>
            <person name="Overmann J."/>
            <person name="Amann R."/>
            <person name="Jetten M.S.M."/>
            <person name="Mascher T."/>
            <person name="Medema M.H."/>
            <person name="Devos D.P."/>
            <person name="Kaster A.-K."/>
            <person name="Ovreas L."/>
            <person name="Rohde M."/>
            <person name="Galperin M.Y."/>
            <person name="Jogler C."/>
        </authorList>
    </citation>
    <scope>NUCLEOTIDE SEQUENCE [LARGE SCALE GENOMIC DNA]</scope>
    <source>
        <strain evidence="2 3">Q31a</strain>
    </source>
</reference>
<feature type="transmembrane region" description="Helical" evidence="1">
    <location>
        <begin position="58"/>
        <end position="78"/>
    </location>
</feature>
<keyword evidence="1" id="KW-0812">Transmembrane</keyword>
<keyword evidence="3" id="KW-1185">Reference proteome</keyword>
<proteinExistence type="predicted"/>
<dbReference type="KEGG" id="ahel:Q31a_09060"/>
<feature type="transmembrane region" description="Helical" evidence="1">
    <location>
        <begin position="12"/>
        <end position="28"/>
    </location>
</feature>
<sequence length="114" mass="12086">MQARPRISIRRILLGTVLTAIPISYFGIVGGSGIVISTAIAIPLLIICLIADQSQVESMIGIFACAALGWFAGSLLPSMGIREFQLNSTSCAGVGCVLGLVWSESLYARKRQES</sequence>
<organism evidence="2 3">
    <name type="scientific">Aureliella helgolandensis</name>
    <dbReference type="NCBI Taxonomy" id="2527968"/>
    <lineage>
        <taxon>Bacteria</taxon>
        <taxon>Pseudomonadati</taxon>
        <taxon>Planctomycetota</taxon>
        <taxon>Planctomycetia</taxon>
        <taxon>Pirellulales</taxon>
        <taxon>Pirellulaceae</taxon>
        <taxon>Aureliella</taxon>
    </lineage>
</organism>
<dbReference type="EMBL" id="CP036298">
    <property type="protein sequence ID" value="QDV22620.1"/>
    <property type="molecule type" value="Genomic_DNA"/>
</dbReference>
<dbReference type="Proteomes" id="UP000318017">
    <property type="component" value="Chromosome"/>
</dbReference>
<gene>
    <name evidence="2" type="ORF">Q31a_09060</name>
</gene>
<keyword evidence="1" id="KW-1133">Transmembrane helix</keyword>
<evidence type="ECO:0000313" key="3">
    <source>
        <dbReference type="Proteomes" id="UP000318017"/>
    </source>
</evidence>
<feature type="transmembrane region" description="Helical" evidence="1">
    <location>
        <begin position="34"/>
        <end position="51"/>
    </location>
</feature>
<feature type="transmembrane region" description="Helical" evidence="1">
    <location>
        <begin position="84"/>
        <end position="102"/>
    </location>
</feature>
<dbReference type="AlphaFoldDB" id="A0A518G233"/>
<dbReference type="RefSeq" id="WP_197356187.1">
    <property type="nucleotide sequence ID" value="NZ_CP036298.1"/>
</dbReference>
<name>A0A518G233_9BACT</name>
<protein>
    <submittedName>
        <fullName evidence="2">Uncharacterized protein</fullName>
    </submittedName>
</protein>
<accession>A0A518G233</accession>
<evidence type="ECO:0000313" key="2">
    <source>
        <dbReference type="EMBL" id="QDV22620.1"/>
    </source>
</evidence>
<evidence type="ECO:0000256" key="1">
    <source>
        <dbReference type="SAM" id="Phobius"/>
    </source>
</evidence>
<keyword evidence="1" id="KW-0472">Membrane</keyword>